<keyword evidence="3" id="KW-0732">Signal</keyword>
<sequence>MGMKINKMLAAVGVSGMLLGTALVGCSSDSSGGGENEDGKTVVELAGWGSSPEEEKLLKETIASFEEKHPDIEVKHEVIADQYMDVTKTRLVGGEAADVFYLDALEAPSLIDTGVLEPLDEYVTEDFDVEDFEEPLLNAFKIDGTQYGFPKDFSTLSLFYNESAFEEAGLEGPPETWEELGEYAQKLTVDEDGDGQPERFGLGLSKELARQFYKFQPYGGQVVDDNGKAAFASEEAIASLKPVIEMYQEDQSAGLPSDVGTDWGGDMFGQGKAAMVIEGNWTIPFLEDNFSDLNFTTAELPTINGEKATAAFTVAYVMNKQSEVKEASWELISYLTGKEGMETWTSKGFALPTRKSVAEELGYDEDPLRQSFVEGASYAQPWQAGKNLPTIMTNFDNQFISALLGEQTLEEALQKAQETANKEIESSN</sequence>
<dbReference type="AlphaFoldDB" id="A0A1H0EL21"/>
<keyword evidence="5" id="KW-1185">Reference proteome</keyword>
<dbReference type="Proteomes" id="UP000198860">
    <property type="component" value="Unassembled WGS sequence"/>
</dbReference>
<evidence type="ECO:0000256" key="1">
    <source>
        <dbReference type="ARBA" id="ARBA00008520"/>
    </source>
</evidence>
<dbReference type="Gene3D" id="3.40.190.10">
    <property type="entry name" value="Periplasmic binding protein-like II"/>
    <property type="match status" value="1"/>
</dbReference>
<comment type="similarity">
    <text evidence="1">Belongs to the bacterial solute-binding protein 1 family.</text>
</comment>
<dbReference type="GO" id="GO:0042956">
    <property type="term" value="P:maltodextrin transmembrane transport"/>
    <property type="evidence" value="ECO:0007669"/>
    <property type="project" value="TreeGrafter"/>
</dbReference>
<name>A0A1H0EL21_HALAD</name>
<dbReference type="CDD" id="cd14748">
    <property type="entry name" value="PBP2_UgpB"/>
    <property type="match status" value="1"/>
</dbReference>
<proteinExistence type="inferred from homology"/>
<evidence type="ECO:0000256" key="3">
    <source>
        <dbReference type="ARBA" id="ARBA00022729"/>
    </source>
</evidence>
<dbReference type="GO" id="GO:1901982">
    <property type="term" value="F:maltose binding"/>
    <property type="evidence" value="ECO:0007669"/>
    <property type="project" value="TreeGrafter"/>
</dbReference>
<accession>A0A1H0EL21</accession>
<dbReference type="Pfam" id="PF01547">
    <property type="entry name" value="SBP_bac_1"/>
    <property type="match status" value="1"/>
</dbReference>
<organism evidence="4 5">
    <name type="scientific">Halobacillus aidingensis</name>
    <dbReference type="NCBI Taxonomy" id="240303"/>
    <lineage>
        <taxon>Bacteria</taxon>
        <taxon>Bacillati</taxon>
        <taxon>Bacillota</taxon>
        <taxon>Bacilli</taxon>
        <taxon>Bacillales</taxon>
        <taxon>Bacillaceae</taxon>
        <taxon>Halobacillus</taxon>
    </lineage>
</organism>
<evidence type="ECO:0000256" key="2">
    <source>
        <dbReference type="ARBA" id="ARBA00022448"/>
    </source>
</evidence>
<protein>
    <submittedName>
        <fullName evidence="4">Multiple sugar transport system substrate-binding protein</fullName>
    </submittedName>
</protein>
<dbReference type="STRING" id="240303.SAMN05421677_101226"/>
<reference evidence="5" key="1">
    <citation type="submission" date="2016-10" db="EMBL/GenBank/DDBJ databases">
        <authorList>
            <person name="Varghese N."/>
            <person name="Submissions S."/>
        </authorList>
    </citation>
    <scope>NUCLEOTIDE SEQUENCE [LARGE SCALE GENOMIC DNA]</scope>
    <source>
        <strain evidence="5">CGMCC 1.3703</strain>
    </source>
</reference>
<dbReference type="PROSITE" id="PS51257">
    <property type="entry name" value="PROKAR_LIPOPROTEIN"/>
    <property type="match status" value="1"/>
</dbReference>
<keyword evidence="2" id="KW-0813">Transport</keyword>
<dbReference type="GO" id="GO:0055052">
    <property type="term" value="C:ATP-binding cassette (ABC) transporter complex, substrate-binding subunit-containing"/>
    <property type="evidence" value="ECO:0007669"/>
    <property type="project" value="TreeGrafter"/>
</dbReference>
<dbReference type="GO" id="GO:0015768">
    <property type="term" value="P:maltose transport"/>
    <property type="evidence" value="ECO:0007669"/>
    <property type="project" value="TreeGrafter"/>
</dbReference>
<dbReference type="EMBL" id="FNIZ01000001">
    <property type="protein sequence ID" value="SDN82996.1"/>
    <property type="molecule type" value="Genomic_DNA"/>
</dbReference>
<keyword evidence="4" id="KW-0762">Sugar transport</keyword>
<gene>
    <name evidence="4" type="ORF">SAMN05421677_101226</name>
</gene>
<dbReference type="SUPFAM" id="SSF53850">
    <property type="entry name" value="Periplasmic binding protein-like II"/>
    <property type="match status" value="1"/>
</dbReference>
<dbReference type="PANTHER" id="PTHR30061:SF50">
    <property type="entry name" value="MALTOSE_MALTODEXTRIN-BINDING PERIPLASMIC PROTEIN"/>
    <property type="match status" value="1"/>
</dbReference>
<evidence type="ECO:0000313" key="4">
    <source>
        <dbReference type="EMBL" id="SDN82996.1"/>
    </source>
</evidence>
<evidence type="ECO:0000313" key="5">
    <source>
        <dbReference type="Proteomes" id="UP000198860"/>
    </source>
</evidence>
<dbReference type="InterPro" id="IPR006059">
    <property type="entry name" value="SBP"/>
</dbReference>
<dbReference type="PANTHER" id="PTHR30061">
    <property type="entry name" value="MALTOSE-BINDING PERIPLASMIC PROTEIN"/>
    <property type="match status" value="1"/>
</dbReference>